<sequence>MGEIDLVLNRYFEDGERYADLINGYAFNGDQVVRKEDVQELDPRETGVTGRLGRRPGVQKYRDSIRRVVLGARFVLIGLEHQDQVHYAMPVRVMLQDAAEYDRQLRRIRRANRRVGGLTGAEFLGGFTRRDRVCPVITLVLYYGKTPWDGAMDLHGLMDCAGYPEPMLRLVNNYRLHVLEVRRFANIRRFRTDLYQVFGFIQRSGDKEAERRFTEENRVYFEGMDEEAFDVITAITGSRELEQVKEQYREEGGRINMCEAIRGMIEDGRIEGRLEGKIEGKYEGALEKTRTVARNMYLRGMSAEDAAAICEMDTAQIEVWYREWGNR</sequence>
<proteinExistence type="predicted"/>
<organism evidence="1 2">
    <name type="scientific">Enterocloster lavalensis</name>
    <dbReference type="NCBI Taxonomy" id="460384"/>
    <lineage>
        <taxon>Bacteria</taxon>
        <taxon>Bacillati</taxon>
        <taxon>Bacillota</taxon>
        <taxon>Clostridia</taxon>
        <taxon>Lachnospirales</taxon>
        <taxon>Lachnospiraceae</taxon>
        <taxon>Enterocloster</taxon>
    </lineage>
</organism>
<evidence type="ECO:0000313" key="2">
    <source>
        <dbReference type="Proteomes" id="UP000198508"/>
    </source>
</evidence>
<accession>A0A1I0ETS7</accession>
<dbReference type="STRING" id="460384.SAMN05216313_10738"/>
<gene>
    <name evidence="1" type="ORF">SAMN05216313_10738</name>
</gene>
<reference evidence="2" key="1">
    <citation type="submission" date="2016-10" db="EMBL/GenBank/DDBJ databases">
        <authorList>
            <person name="Varghese N."/>
            <person name="Submissions S."/>
        </authorList>
    </citation>
    <scope>NUCLEOTIDE SEQUENCE [LARGE SCALE GENOMIC DNA]</scope>
    <source>
        <strain evidence="2">NLAE-zl-G277</strain>
    </source>
</reference>
<keyword evidence="2" id="KW-1185">Reference proteome</keyword>
<dbReference type="RefSeq" id="WP_092362446.1">
    <property type="nucleotide sequence ID" value="NZ_DAINWJ010000191.1"/>
</dbReference>
<protein>
    <submittedName>
        <fullName evidence="1">Uncharacterized protein</fullName>
    </submittedName>
</protein>
<dbReference type="AlphaFoldDB" id="A0A1I0ETS7"/>
<evidence type="ECO:0000313" key="1">
    <source>
        <dbReference type="EMBL" id="SET48842.1"/>
    </source>
</evidence>
<dbReference type="GeneID" id="93280468"/>
<name>A0A1I0ETS7_9FIRM</name>
<dbReference type="EMBL" id="FOIM01000007">
    <property type="protein sequence ID" value="SET48842.1"/>
    <property type="molecule type" value="Genomic_DNA"/>
</dbReference>
<dbReference type="Proteomes" id="UP000198508">
    <property type="component" value="Unassembled WGS sequence"/>
</dbReference>